<sequence length="44" mass="4921">MQLRLGTCSHGQQLCPDTRKTGCSKRPGGYLTPCQRRMLCHGML</sequence>
<name>A0A0A9AXC2_ARUDO</name>
<reference evidence="1" key="2">
    <citation type="journal article" date="2015" name="Data Brief">
        <title>Shoot transcriptome of the giant reed, Arundo donax.</title>
        <authorList>
            <person name="Barrero R.A."/>
            <person name="Guerrero F.D."/>
            <person name="Moolhuijzen P."/>
            <person name="Goolsby J.A."/>
            <person name="Tidwell J."/>
            <person name="Bellgard S.E."/>
            <person name="Bellgard M.I."/>
        </authorList>
    </citation>
    <scope>NUCLEOTIDE SEQUENCE</scope>
    <source>
        <tissue evidence="1">Shoot tissue taken approximately 20 cm above the soil surface</tissue>
    </source>
</reference>
<dbReference type="EMBL" id="GBRH01244340">
    <property type="protein sequence ID" value="JAD53555.1"/>
    <property type="molecule type" value="Transcribed_RNA"/>
</dbReference>
<accession>A0A0A9AXC2</accession>
<evidence type="ECO:0000313" key="1">
    <source>
        <dbReference type="EMBL" id="JAD53555.1"/>
    </source>
</evidence>
<proteinExistence type="predicted"/>
<dbReference type="AlphaFoldDB" id="A0A0A9AXC2"/>
<reference evidence="1" key="1">
    <citation type="submission" date="2014-09" db="EMBL/GenBank/DDBJ databases">
        <authorList>
            <person name="Magalhaes I.L.F."/>
            <person name="Oliveira U."/>
            <person name="Santos F.R."/>
            <person name="Vidigal T.H.D.A."/>
            <person name="Brescovit A.D."/>
            <person name="Santos A.J."/>
        </authorList>
    </citation>
    <scope>NUCLEOTIDE SEQUENCE</scope>
    <source>
        <tissue evidence="1">Shoot tissue taken approximately 20 cm above the soil surface</tissue>
    </source>
</reference>
<organism evidence="1">
    <name type="scientific">Arundo donax</name>
    <name type="common">Giant reed</name>
    <name type="synonym">Donax arundinaceus</name>
    <dbReference type="NCBI Taxonomy" id="35708"/>
    <lineage>
        <taxon>Eukaryota</taxon>
        <taxon>Viridiplantae</taxon>
        <taxon>Streptophyta</taxon>
        <taxon>Embryophyta</taxon>
        <taxon>Tracheophyta</taxon>
        <taxon>Spermatophyta</taxon>
        <taxon>Magnoliopsida</taxon>
        <taxon>Liliopsida</taxon>
        <taxon>Poales</taxon>
        <taxon>Poaceae</taxon>
        <taxon>PACMAD clade</taxon>
        <taxon>Arundinoideae</taxon>
        <taxon>Arundineae</taxon>
        <taxon>Arundo</taxon>
    </lineage>
</organism>
<protein>
    <submittedName>
        <fullName evidence="1">Uncharacterized protein</fullName>
    </submittedName>
</protein>